<organism evidence="1 2">
    <name type="scientific">Bursaphelenchus xylophilus</name>
    <name type="common">Pinewood nematode worm</name>
    <name type="synonym">Aphelenchoides xylophilus</name>
    <dbReference type="NCBI Taxonomy" id="6326"/>
    <lineage>
        <taxon>Eukaryota</taxon>
        <taxon>Metazoa</taxon>
        <taxon>Ecdysozoa</taxon>
        <taxon>Nematoda</taxon>
        <taxon>Chromadorea</taxon>
        <taxon>Rhabditida</taxon>
        <taxon>Tylenchina</taxon>
        <taxon>Tylenchomorpha</taxon>
        <taxon>Aphelenchoidea</taxon>
        <taxon>Aphelenchoididae</taxon>
        <taxon>Bursaphelenchus</taxon>
    </lineage>
</organism>
<evidence type="ECO:0000313" key="1">
    <source>
        <dbReference type="Proteomes" id="UP000095284"/>
    </source>
</evidence>
<protein>
    <submittedName>
        <fullName evidence="2">Uncharacterized protein</fullName>
    </submittedName>
</protein>
<reference evidence="2" key="1">
    <citation type="submission" date="2016-11" db="UniProtKB">
        <authorList>
            <consortium name="WormBaseParasite"/>
        </authorList>
    </citation>
    <scope>IDENTIFICATION</scope>
</reference>
<proteinExistence type="predicted"/>
<dbReference type="AlphaFoldDB" id="A0A1I7SNT1"/>
<sequence length="45" mass="5556">MEHSQHLNRAREQLRIRKQGGFRGQIQLKLWIVKIRNWKFAKIKN</sequence>
<name>A0A1I7SNT1_BURXY</name>
<dbReference type="WBParaSite" id="BXY_1472100.1">
    <property type="protein sequence ID" value="BXY_1472100.1"/>
    <property type="gene ID" value="BXY_1472100"/>
</dbReference>
<evidence type="ECO:0000313" key="2">
    <source>
        <dbReference type="WBParaSite" id="BXY_1472100.1"/>
    </source>
</evidence>
<dbReference type="Proteomes" id="UP000095284">
    <property type="component" value="Unplaced"/>
</dbReference>
<accession>A0A1I7SNT1</accession>